<dbReference type="InterPro" id="IPR000535">
    <property type="entry name" value="MSP_dom"/>
</dbReference>
<dbReference type="Pfam" id="PF00635">
    <property type="entry name" value="Motile_Sperm"/>
    <property type="match status" value="1"/>
</dbReference>
<evidence type="ECO:0000259" key="1">
    <source>
        <dbReference type="PROSITE" id="PS50202"/>
    </source>
</evidence>
<protein>
    <recommendedName>
        <fullName evidence="1">MSP domain-containing protein</fullName>
    </recommendedName>
</protein>
<proteinExistence type="predicted"/>
<dbReference type="SUPFAM" id="SSF49354">
    <property type="entry name" value="PapD-like"/>
    <property type="match status" value="1"/>
</dbReference>
<dbReference type="InterPro" id="IPR008962">
    <property type="entry name" value="PapD-like_sf"/>
</dbReference>
<dbReference type="Gene3D" id="2.60.40.10">
    <property type="entry name" value="Immunoglobulins"/>
    <property type="match status" value="1"/>
</dbReference>
<dbReference type="Proteomes" id="UP001194696">
    <property type="component" value="Unassembled WGS sequence"/>
</dbReference>
<comment type="caution">
    <text evidence="2">The sequence shown here is derived from an EMBL/GenBank/DDBJ whole genome shotgun (WGS) entry which is preliminary data.</text>
</comment>
<dbReference type="EMBL" id="JAAAIM010000078">
    <property type="protein sequence ID" value="KAG0295670.1"/>
    <property type="molecule type" value="Genomic_DNA"/>
</dbReference>
<gene>
    <name evidence="2" type="ORF">BGZ96_011247</name>
</gene>
<accession>A0ABQ7KDZ0</accession>
<evidence type="ECO:0000313" key="3">
    <source>
        <dbReference type="Proteomes" id="UP001194696"/>
    </source>
</evidence>
<dbReference type="InterPro" id="IPR013783">
    <property type="entry name" value="Ig-like_fold"/>
</dbReference>
<organism evidence="2 3">
    <name type="scientific">Linnemannia gamsii</name>
    <dbReference type="NCBI Taxonomy" id="64522"/>
    <lineage>
        <taxon>Eukaryota</taxon>
        <taxon>Fungi</taxon>
        <taxon>Fungi incertae sedis</taxon>
        <taxon>Mucoromycota</taxon>
        <taxon>Mortierellomycotina</taxon>
        <taxon>Mortierellomycetes</taxon>
        <taxon>Mortierellales</taxon>
        <taxon>Mortierellaceae</taxon>
        <taxon>Linnemannia</taxon>
    </lineage>
</organism>
<name>A0ABQ7KDZ0_9FUNG</name>
<sequence length="104" mass="11550">MNEPNCLGFGYLGSNRTRKERINSELSIAKNYRSRAHSRTLIASRVSPGQVSKVKLKNLSSSPVGYKFKTNAPMKYSVKPVLGVLAPDESVKIFVEIARSKTIH</sequence>
<reference evidence="2 3" key="1">
    <citation type="journal article" date="2020" name="Fungal Divers.">
        <title>Resolving the Mortierellaceae phylogeny through synthesis of multi-gene phylogenetics and phylogenomics.</title>
        <authorList>
            <person name="Vandepol N."/>
            <person name="Liber J."/>
            <person name="Desiro A."/>
            <person name="Na H."/>
            <person name="Kennedy M."/>
            <person name="Barry K."/>
            <person name="Grigoriev I.V."/>
            <person name="Miller A.N."/>
            <person name="O'Donnell K."/>
            <person name="Stajich J.E."/>
            <person name="Bonito G."/>
        </authorList>
    </citation>
    <scope>NUCLEOTIDE SEQUENCE [LARGE SCALE GENOMIC DNA]</scope>
    <source>
        <strain evidence="2 3">AD045</strain>
    </source>
</reference>
<evidence type="ECO:0000313" key="2">
    <source>
        <dbReference type="EMBL" id="KAG0295670.1"/>
    </source>
</evidence>
<dbReference type="PROSITE" id="PS50202">
    <property type="entry name" value="MSP"/>
    <property type="match status" value="1"/>
</dbReference>
<feature type="domain" description="MSP" evidence="1">
    <location>
        <begin position="25"/>
        <end position="104"/>
    </location>
</feature>
<keyword evidence="3" id="KW-1185">Reference proteome</keyword>